<dbReference type="PANTHER" id="PTHR22880:SF225">
    <property type="entry name" value="BROMODOMAIN-CONTAINING PROTEIN BET-1-RELATED"/>
    <property type="match status" value="1"/>
</dbReference>
<dbReference type="Gene3D" id="1.20.920.10">
    <property type="entry name" value="Bromodomain-like"/>
    <property type="match status" value="1"/>
</dbReference>
<accession>A0A836CA18</accession>
<sequence length="291" mass="32163">MPGKEPSQAAKQAAEQQECQQQRLHLITPEAELAAAEEPTANAADLPALASLAHFEKQLRAMPLPHPIDMAHFLPPALLPLLRAKWRVVQAEKANFAELLASEPPAPQPRKKVPFTEAAMRRSFFIRRREGGAPSPATVGGSMPFPTTGGRPITARRLRRPARITGEMTPDDVSDALTPLHQRLTRMSFGKAWGNPFTQVITPETAAALRVPNYFNFVKEPMNLTWMRDKLRGAEYAAIADYVADIALVRANAQRYNRPGDPVYGFADTLYDVCAQELAQLGYIAPPRPQQ</sequence>
<dbReference type="GO" id="GO:0006338">
    <property type="term" value="P:chromatin remodeling"/>
    <property type="evidence" value="ECO:0007669"/>
    <property type="project" value="TreeGrafter"/>
</dbReference>
<dbReference type="CDD" id="cd04369">
    <property type="entry name" value="Bromodomain"/>
    <property type="match status" value="1"/>
</dbReference>
<evidence type="ECO:0000259" key="4">
    <source>
        <dbReference type="PROSITE" id="PS50014"/>
    </source>
</evidence>
<proteinExistence type="predicted"/>
<protein>
    <submittedName>
        <fullName evidence="5">Bromodomain-containing protein</fullName>
    </submittedName>
</protein>
<dbReference type="GO" id="GO:0000785">
    <property type="term" value="C:chromatin"/>
    <property type="evidence" value="ECO:0007669"/>
    <property type="project" value="TreeGrafter"/>
</dbReference>
<reference evidence="5" key="1">
    <citation type="submission" date="2021-02" db="EMBL/GenBank/DDBJ databases">
        <title>First Annotated Genome of the Yellow-green Alga Tribonema minus.</title>
        <authorList>
            <person name="Mahan K.M."/>
        </authorList>
    </citation>
    <scope>NUCLEOTIDE SEQUENCE</scope>
    <source>
        <strain evidence="5">UTEX B ZZ1240</strain>
    </source>
</reference>
<organism evidence="5 6">
    <name type="scientific">Tribonema minus</name>
    <dbReference type="NCBI Taxonomy" id="303371"/>
    <lineage>
        <taxon>Eukaryota</taxon>
        <taxon>Sar</taxon>
        <taxon>Stramenopiles</taxon>
        <taxon>Ochrophyta</taxon>
        <taxon>PX clade</taxon>
        <taxon>Xanthophyceae</taxon>
        <taxon>Tribonematales</taxon>
        <taxon>Tribonemataceae</taxon>
        <taxon>Tribonema</taxon>
    </lineage>
</organism>
<evidence type="ECO:0000313" key="6">
    <source>
        <dbReference type="Proteomes" id="UP000664859"/>
    </source>
</evidence>
<dbReference type="InterPro" id="IPR036427">
    <property type="entry name" value="Bromodomain-like_sf"/>
</dbReference>
<name>A0A836CA18_9STRA</name>
<feature type="compositionally biased region" description="Low complexity" evidence="3">
    <location>
        <begin position="8"/>
        <end position="20"/>
    </location>
</feature>
<evidence type="ECO:0000256" key="3">
    <source>
        <dbReference type="SAM" id="MobiDB-lite"/>
    </source>
</evidence>
<dbReference type="Proteomes" id="UP000664859">
    <property type="component" value="Unassembled WGS sequence"/>
</dbReference>
<dbReference type="PANTHER" id="PTHR22880">
    <property type="entry name" value="FALZ-RELATED BROMODOMAIN-CONTAINING PROTEINS"/>
    <property type="match status" value="1"/>
</dbReference>
<comment type="caution">
    <text evidence="5">The sequence shown here is derived from an EMBL/GenBank/DDBJ whole genome shotgun (WGS) entry which is preliminary data.</text>
</comment>
<dbReference type="InterPro" id="IPR050935">
    <property type="entry name" value="Bromo_chromatin_reader"/>
</dbReference>
<dbReference type="OrthoDB" id="21449at2759"/>
<evidence type="ECO:0000256" key="2">
    <source>
        <dbReference type="PROSITE-ProRule" id="PRU00035"/>
    </source>
</evidence>
<evidence type="ECO:0000313" key="5">
    <source>
        <dbReference type="EMBL" id="KAG5177792.1"/>
    </source>
</evidence>
<feature type="region of interest" description="Disordered" evidence="3">
    <location>
        <begin position="130"/>
        <end position="153"/>
    </location>
</feature>
<dbReference type="Pfam" id="PF00439">
    <property type="entry name" value="Bromodomain"/>
    <property type="match status" value="1"/>
</dbReference>
<dbReference type="SMART" id="SM00297">
    <property type="entry name" value="BROMO"/>
    <property type="match status" value="1"/>
</dbReference>
<dbReference type="PRINTS" id="PR00503">
    <property type="entry name" value="BROMODOMAIN"/>
</dbReference>
<keyword evidence="1 2" id="KW-0103">Bromodomain</keyword>
<dbReference type="GO" id="GO:0006355">
    <property type="term" value="P:regulation of DNA-templated transcription"/>
    <property type="evidence" value="ECO:0007669"/>
    <property type="project" value="TreeGrafter"/>
</dbReference>
<feature type="domain" description="Bromo" evidence="4">
    <location>
        <begin position="189"/>
        <end position="264"/>
    </location>
</feature>
<gene>
    <name evidence="5" type="ORF">JKP88DRAFT_270634</name>
</gene>
<dbReference type="AlphaFoldDB" id="A0A836CA18"/>
<dbReference type="SUPFAM" id="SSF47370">
    <property type="entry name" value="Bromodomain"/>
    <property type="match status" value="1"/>
</dbReference>
<keyword evidence="6" id="KW-1185">Reference proteome</keyword>
<dbReference type="PROSITE" id="PS50014">
    <property type="entry name" value="BROMODOMAIN_2"/>
    <property type="match status" value="1"/>
</dbReference>
<dbReference type="EMBL" id="JAFCMP010000521">
    <property type="protein sequence ID" value="KAG5177792.1"/>
    <property type="molecule type" value="Genomic_DNA"/>
</dbReference>
<dbReference type="InterPro" id="IPR001487">
    <property type="entry name" value="Bromodomain"/>
</dbReference>
<dbReference type="GO" id="GO:0005634">
    <property type="term" value="C:nucleus"/>
    <property type="evidence" value="ECO:0007669"/>
    <property type="project" value="TreeGrafter"/>
</dbReference>
<feature type="region of interest" description="Disordered" evidence="3">
    <location>
        <begin position="1"/>
        <end position="20"/>
    </location>
</feature>
<evidence type="ECO:0000256" key="1">
    <source>
        <dbReference type="ARBA" id="ARBA00023117"/>
    </source>
</evidence>